<evidence type="ECO:0000313" key="6">
    <source>
        <dbReference type="EMBL" id="HIT76934.1"/>
    </source>
</evidence>
<dbReference type="GO" id="GO:0032993">
    <property type="term" value="C:protein-DNA complex"/>
    <property type="evidence" value="ECO:0007669"/>
    <property type="project" value="TreeGrafter"/>
</dbReference>
<keyword evidence="3" id="KW-0238">DNA-binding</keyword>
<accession>A0A9D1H0K5</accession>
<comment type="caution">
    <text evidence="6">The sequence shown here is derived from an EMBL/GenBank/DDBJ whole genome shotgun (WGS) entry which is preliminary data.</text>
</comment>
<evidence type="ECO:0000256" key="3">
    <source>
        <dbReference type="ARBA" id="ARBA00023125"/>
    </source>
</evidence>
<gene>
    <name evidence="6" type="ORF">IAA98_15255</name>
</gene>
<dbReference type="GO" id="GO:0003677">
    <property type="term" value="F:DNA binding"/>
    <property type="evidence" value="ECO:0007669"/>
    <property type="project" value="UniProtKB-KW"/>
</dbReference>
<dbReference type="Proteomes" id="UP000886842">
    <property type="component" value="Unassembled WGS sequence"/>
</dbReference>
<evidence type="ECO:0000256" key="1">
    <source>
        <dbReference type="ARBA" id="ARBA00009437"/>
    </source>
</evidence>
<dbReference type="InterPro" id="IPR005119">
    <property type="entry name" value="LysR_subst-bd"/>
</dbReference>
<evidence type="ECO:0000256" key="2">
    <source>
        <dbReference type="ARBA" id="ARBA00023015"/>
    </source>
</evidence>
<feature type="domain" description="HTH lysR-type" evidence="5">
    <location>
        <begin position="19"/>
        <end position="76"/>
    </location>
</feature>
<name>A0A9D1H0K5_9ACTN</name>
<dbReference type="Pfam" id="PF03466">
    <property type="entry name" value="LysR_substrate"/>
    <property type="match status" value="1"/>
</dbReference>
<dbReference type="Gene3D" id="1.10.10.10">
    <property type="entry name" value="Winged helix-like DNA-binding domain superfamily/Winged helix DNA-binding domain"/>
    <property type="match status" value="1"/>
</dbReference>
<dbReference type="GO" id="GO:0003700">
    <property type="term" value="F:DNA-binding transcription factor activity"/>
    <property type="evidence" value="ECO:0007669"/>
    <property type="project" value="InterPro"/>
</dbReference>
<dbReference type="SUPFAM" id="SSF53850">
    <property type="entry name" value="Periplasmic binding protein-like II"/>
    <property type="match status" value="1"/>
</dbReference>
<keyword evidence="2" id="KW-0805">Transcription regulation</keyword>
<evidence type="ECO:0000256" key="4">
    <source>
        <dbReference type="ARBA" id="ARBA00023163"/>
    </source>
</evidence>
<dbReference type="InterPro" id="IPR036390">
    <property type="entry name" value="WH_DNA-bd_sf"/>
</dbReference>
<dbReference type="EMBL" id="DVLP01000441">
    <property type="protein sequence ID" value="HIT76934.1"/>
    <property type="molecule type" value="Genomic_DNA"/>
</dbReference>
<proteinExistence type="inferred from homology"/>
<evidence type="ECO:0000313" key="7">
    <source>
        <dbReference type="Proteomes" id="UP000886842"/>
    </source>
</evidence>
<comment type="similarity">
    <text evidence="1">Belongs to the LysR transcriptional regulatory family.</text>
</comment>
<dbReference type="SUPFAM" id="SSF46785">
    <property type="entry name" value="Winged helix' DNA-binding domain"/>
    <property type="match status" value="1"/>
</dbReference>
<dbReference type="PRINTS" id="PR00039">
    <property type="entry name" value="HTHLYSR"/>
</dbReference>
<sequence length="311" mass="33559">MTADPGADRTPGELAGIRPSIPQLEAVVAVVDYGSFTAAADVLMISQPSLSRRIHTLEDALEARIFVPVGRRMVLTELGQRLLNAGRRILRDVAEIEAMTASDQQVTSGSLRIAGLPSLVATVVPSYLGRFHRRHPGVRVELFSVEDAAELLQALRLGRADVGFGVSDNAPHDIDVVPVRTQDFVAVLPSTSAPTATPPEPVSTRTLAEHTLVTLPRGTSIRELTETVYQSYGVQPPRVITTTQRDALVELSVTSGAVTIVPDALARTAAIFGGVEARLADPVQREIGALYRSDRHQPHALRRFVSILHEK</sequence>
<dbReference type="InterPro" id="IPR000847">
    <property type="entry name" value="LysR_HTH_N"/>
</dbReference>
<dbReference type="CDD" id="cd05466">
    <property type="entry name" value="PBP2_LTTR_substrate"/>
    <property type="match status" value="1"/>
</dbReference>
<reference evidence="6" key="1">
    <citation type="submission" date="2020-10" db="EMBL/GenBank/DDBJ databases">
        <authorList>
            <person name="Gilroy R."/>
        </authorList>
    </citation>
    <scope>NUCLEOTIDE SEQUENCE</scope>
    <source>
        <strain evidence="6">ChiGjej1B1-24693</strain>
    </source>
</reference>
<dbReference type="Pfam" id="PF00126">
    <property type="entry name" value="HTH_1"/>
    <property type="match status" value="1"/>
</dbReference>
<keyword evidence="4" id="KW-0804">Transcription</keyword>
<dbReference type="AlphaFoldDB" id="A0A9D1H0K5"/>
<reference evidence="6" key="2">
    <citation type="journal article" date="2021" name="PeerJ">
        <title>Extensive microbial diversity within the chicken gut microbiome revealed by metagenomics and culture.</title>
        <authorList>
            <person name="Gilroy R."/>
            <person name="Ravi A."/>
            <person name="Getino M."/>
            <person name="Pursley I."/>
            <person name="Horton D.L."/>
            <person name="Alikhan N.F."/>
            <person name="Baker D."/>
            <person name="Gharbi K."/>
            <person name="Hall N."/>
            <person name="Watson M."/>
            <person name="Adriaenssens E.M."/>
            <person name="Foster-Nyarko E."/>
            <person name="Jarju S."/>
            <person name="Secka A."/>
            <person name="Antonio M."/>
            <person name="Oren A."/>
            <person name="Chaudhuri R.R."/>
            <person name="La Ragione R."/>
            <person name="Hildebrand F."/>
            <person name="Pallen M.J."/>
        </authorList>
    </citation>
    <scope>NUCLEOTIDE SEQUENCE</scope>
    <source>
        <strain evidence="6">ChiGjej1B1-24693</strain>
    </source>
</reference>
<dbReference type="InterPro" id="IPR036388">
    <property type="entry name" value="WH-like_DNA-bd_sf"/>
</dbReference>
<protein>
    <submittedName>
        <fullName evidence="6">LysR family transcriptional regulator</fullName>
    </submittedName>
</protein>
<dbReference type="Gene3D" id="3.40.190.290">
    <property type="match status" value="1"/>
</dbReference>
<dbReference type="PROSITE" id="PS50931">
    <property type="entry name" value="HTH_LYSR"/>
    <property type="match status" value="1"/>
</dbReference>
<organism evidence="6 7">
    <name type="scientific">Candidatus Avipropionibacterium avicola</name>
    <dbReference type="NCBI Taxonomy" id="2840701"/>
    <lineage>
        <taxon>Bacteria</taxon>
        <taxon>Bacillati</taxon>
        <taxon>Actinomycetota</taxon>
        <taxon>Actinomycetes</taxon>
        <taxon>Propionibacteriales</taxon>
        <taxon>Propionibacteriaceae</taxon>
        <taxon>Propionibacteriaceae incertae sedis</taxon>
        <taxon>Candidatus Avipropionibacterium</taxon>
    </lineage>
</organism>
<dbReference type="PANTHER" id="PTHR30346:SF9">
    <property type="entry name" value="LYSR FAMILY TRANSCRIPTIONAL REGULATOR"/>
    <property type="match status" value="1"/>
</dbReference>
<dbReference type="PANTHER" id="PTHR30346">
    <property type="entry name" value="TRANSCRIPTIONAL DUAL REGULATOR HCAR-RELATED"/>
    <property type="match status" value="1"/>
</dbReference>
<evidence type="ECO:0000259" key="5">
    <source>
        <dbReference type="PROSITE" id="PS50931"/>
    </source>
</evidence>